<proteinExistence type="predicted"/>
<reference evidence="2" key="1">
    <citation type="submission" date="2024-05" db="EMBL/GenBank/DDBJ databases">
        <authorList>
            <person name="Kim S."/>
            <person name="Heo J."/>
            <person name="Choi H."/>
            <person name="Choi Y."/>
            <person name="Kwon S.-W."/>
            <person name="Kim Y."/>
        </authorList>
    </citation>
    <scope>NUCLEOTIDE SEQUENCE</scope>
    <source>
        <strain evidence="2">KACC 23699</strain>
    </source>
</reference>
<dbReference type="EMBL" id="CP157483">
    <property type="protein sequence ID" value="XBO43360.1"/>
    <property type="molecule type" value="Genomic_DNA"/>
</dbReference>
<feature type="compositionally biased region" description="Pro residues" evidence="1">
    <location>
        <begin position="222"/>
        <end position="232"/>
    </location>
</feature>
<name>A0AAU7JSX8_9MICO</name>
<dbReference type="RefSeq" id="WP_406830794.1">
    <property type="nucleotide sequence ID" value="NZ_CP157483.1"/>
</dbReference>
<feature type="region of interest" description="Disordered" evidence="1">
    <location>
        <begin position="212"/>
        <end position="240"/>
    </location>
</feature>
<sequence length="240" mass="25941">MPYTRQVRPFDVAVGLSGLLLGRAFSTTRRAGRALEPVAGTVLHSRWTSWALQDRWRLEMLSLQGQAQRAALLDEVARRLDALVPLVLTEVLRRADLTDLVLRYVDLDQVVAAVDVDAVAAQLDVQAVLDQLDLTAVVLEKVDLGTVVQAALDRVDLIALAGEVIEGVDLPEIIRESTGTMASDTVQGVRMHSIAADEVVGRAVDRLLLRRGHKADHASSPPGAPSPSPATPRAPNDPHR</sequence>
<protein>
    <submittedName>
        <fullName evidence="2">Uncharacterized protein</fullName>
    </submittedName>
</protein>
<organism evidence="2">
    <name type="scientific">Pedococcus sp. KACC 23699</name>
    <dbReference type="NCBI Taxonomy" id="3149228"/>
    <lineage>
        <taxon>Bacteria</taxon>
        <taxon>Bacillati</taxon>
        <taxon>Actinomycetota</taxon>
        <taxon>Actinomycetes</taxon>
        <taxon>Micrococcales</taxon>
        <taxon>Intrasporangiaceae</taxon>
        <taxon>Pedococcus</taxon>
    </lineage>
</organism>
<evidence type="ECO:0000256" key="1">
    <source>
        <dbReference type="SAM" id="MobiDB-lite"/>
    </source>
</evidence>
<dbReference type="AlphaFoldDB" id="A0AAU7JSX8"/>
<evidence type="ECO:0000313" key="2">
    <source>
        <dbReference type="EMBL" id="XBO43360.1"/>
    </source>
</evidence>
<accession>A0AAU7JSX8</accession>
<gene>
    <name evidence="2" type="ORF">ABEG17_17630</name>
</gene>